<organism evidence="1 2">
    <name type="scientific">Hypoxylon rubiginosum</name>
    <dbReference type="NCBI Taxonomy" id="110542"/>
    <lineage>
        <taxon>Eukaryota</taxon>
        <taxon>Fungi</taxon>
        <taxon>Dikarya</taxon>
        <taxon>Ascomycota</taxon>
        <taxon>Pezizomycotina</taxon>
        <taxon>Sordariomycetes</taxon>
        <taxon>Xylariomycetidae</taxon>
        <taxon>Xylariales</taxon>
        <taxon>Hypoxylaceae</taxon>
        <taxon>Hypoxylon</taxon>
    </lineage>
</organism>
<proteinExistence type="predicted"/>
<accession>A0ACC0D1Q0</accession>
<keyword evidence="2" id="KW-1185">Reference proteome</keyword>
<gene>
    <name evidence="1" type="ORF">F4821DRAFT_237693</name>
</gene>
<name>A0ACC0D1Q0_9PEZI</name>
<reference evidence="1 2" key="1">
    <citation type="journal article" date="2022" name="New Phytol.">
        <title>Ecological generalism drives hyperdiversity of secondary metabolite gene clusters in xylarialean endophytes.</title>
        <authorList>
            <person name="Franco M.E.E."/>
            <person name="Wisecaver J.H."/>
            <person name="Arnold A.E."/>
            <person name="Ju Y.M."/>
            <person name="Slot J.C."/>
            <person name="Ahrendt S."/>
            <person name="Moore L.P."/>
            <person name="Eastman K.E."/>
            <person name="Scott K."/>
            <person name="Konkel Z."/>
            <person name="Mondo S.J."/>
            <person name="Kuo A."/>
            <person name="Hayes R.D."/>
            <person name="Haridas S."/>
            <person name="Andreopoulos B."/>
            <person name="Riley R."/>
            <person name="LaButti K."/>
            <person name="Pangilinan J."/>
            <person name="Lipzen A."/>
            <person name="Amirebrahimi M."/>
            <person name="Yan J."/>
            <person name="Adam C."/>
            <person name="Keymanesh K."/>
            <person name="Ng V."/>
            <person name="Louie K."/>
            <person name="Northen T."/>
            <person name="Drula E."/>
            <person name="Henrissat B."/>
            <person name="Hsieh H.M."/>
            <person name="Youens-Clark K."/>
            <person name="Lutzoni F."/>
            <person name="Miadlikowska J."/>
            <person name="Eastwood D.C."/>
            <person name="Hamelin R.C."/>
            <person name="Grigoriev I.V."/>
            <person name="U'Ren J.M."/>
        </authorList>
    </citation>
    <scope>NUCLEOTIDE SEQUENCE [LARGE SCALE GENOMIC DNA]</scope>
    <source>
        <strain evidence="1 2">ER1909</strain>
    </source>
</reference>
<sequence length="713" mass="78335">MPLPKVSRSLPKWPDPAQSIGRQIMSRRLGRRKAWWPRGPALDIFEKEIHPAIEAILKSVDLCYVDILIIPYMIGRDPDKANPVVMICCTNTETRNDAEVRIRSSGLLDKYPGFGLGAAALPLESSAPCRLLGGGHENQNTFNEHHGDETSYHPYFNPRAATAGSFGGLADMDTDICVTSPAETARLGARLYFDISSSDGPSPYATGGIIIDVAGEYFQLTILHFTGSNVNYFEAALGDLQECHFDVSMDDSSSDEEVEPQCDLLAATSRGSMSPVYSPSQSNTSSSDMAESNTPALHILGVIPRKSTWPRLRDFSPDYSMVRIPPSILRNTSNKVENGHTLLVRKAAHVGTEERAVVVVTSIGPLKGILLPGAIGYRPRNKVNYQKIFQVELEVAAVEGDCGAAVLDQLTGDLYGHLFLGGTGSLVAYFISAIDVFRDISSIMGKPVSVFDGRLIDRRPFYGQSNQSGATLSPMTASWSSVHAQMSSTNEAKSISVILPSELRHDLPAPGTRWDEHMDDLIIGVGTLHDKESTSNERPKSYGMDIEEEAASTAQLAQTKLKATFHEREFEQDIYPRKFRALSSRDDGSSTGSRSPESVFSEPPSSHPYPMSLVTTSASSSNTSSSNDSTISCPECDKTFHGKHARSHLSRHKRSHREDTQIQCPFCDKTFRHNRTDNVRTHCRNVHQRELPQDAKKFWAANSASSKKQDPDN</sequence>
<evidence type="ECO:0000313" key="2">
    <source>
        <dbReference type="Proteomes" id="UP001497680"/>
    </source>
</evidence>
<protein>
    <submittedName>
        <fullName evidence="1">Uncharacterized protein</fullName>
    </submittedName>
</protein>
<dbReference type="Proteomes" id="UP001497680">
    <property type="component" value="Unassembled WGS sequence"/>
</dbReference>
<evidence type="ECO:0000313" key="1">
    <source>
        <dbReference type="EMBL" id="KAI6086653.1"/>
    </source>
</evidence>
<dbReference type="EMBL" id="MU394313">
    <property type="protein sequence ID" value="KAI6086653.1"/>
    <property type="molecule type" value="Genomic_DNA"/>
</dbReference>
<comment type="caution">
    <text evidence="1">The sequence shown here is derived from an EMBL/GenBank/DDBJ whole genome shotgun (WGS) entry which is preliminary data.</text>
</comment>